<sequence length="83" mass="9327">MYTLEAEEKIIEMGLVDETSKRKSCAKKKQRRAASGSSLNPGVVGSAGRSRRAGGRQLSDRSRAHKQQVDAEWKDRRDVRVRV</sequence>
<dbReference type="Proteomes" id="UP001055172">
    <property type="component" value="Unassembled WGS sequence"/>
</dbReference>
<accession>A0AA37GHC7</accession>
<evidence type="ECO:0000313" key="2">
    <source>
        <dbReference type="EMBL" id="GJC80734.1"/>
    </source>
</evidence>
<dbReference type="AlphaFoldDB" id="A0AA37GHC7"/>
<comment type="caution">
    <text evidence="2">The sequence shown here is derived from an EMBL/GenBank/DDBJ whole genome shotgun (WGS) entry which is preliminary data.</text>
</comment>
<protein>
    <submittedName>
        <fullName evidence="2">Uncharacterized protein</fullName>
    </submittedName>
</protein>
<organism evidence="2 3">
    <name type="scientific">Colletotrichum liriopes</name>
    <dbReference type="NCBI Taxonomy" id="708192"/>
    <lineage>
        <taxon>Eukaryota</taxon>
        <taxon>Fungi</taxon>
        <taxon>Dikarya</taxon>
        <taxon>Ascomycota</taxon>
        <taxon>Pezizomycotina</taxon>
        <taxon>Sordariomycetes</taxon>
        <taxon>Hypocreomycetidae</taxon>
        <taxon>Glomerellales</taxon>
        <taxon>Glomerellaceae</taxon>
        <taxon>Colletotrichum</taxon>
        <taxon>Colletotrichum spaethianum species complex</taxon>
    </lineage>
</organism>
<proteinExistence type="predicted"/>
<gene>
    <name evidence="2" type="ORF">ColLi_03572</name>
</gene>
<evidence type="ECO:0000313" key="3">
    <source>
        <dbReference type="Proteomes" id="UP001055172"/>
    </source>
</evidence>
<reference evidence="2 3" key="1">
    <citation type="submission" date="2021-07" db="EMBL/GenBank/DDBJ databases">
        <title>Genome data of Colletotrichum spaethianum.</title>
        <authorList>
            <person name="Utami Y.D."/>
            <person name="Hiruma K."/>
        </authorList>
    </citation>
    <scope>NUCLEOTIDE SEQUENCE [LARGE SCALE GENOMIC DNA]</scope>
    <source>
        <strain evidence="2 3">MAFF 242679</strain>
    </source>
</reference>
<dbReference type="EMBL" id="BPPX01000006">
    <property type="protein sequence ID" value="GJC80734.1"/>
    <property type="molecule type" value="Genomic_DNA"/>
</dbReference>
<feature type="compositionally biased region" description="Basic residues" evidence="1">
    <location>
        <begin position="22"/>
        <end position="32"/>
    </location>
</feature>
<feature type="compositionally biased region" description="Basic and acidic residues" evidence="1">
    <location>
        <begin position="58"/>
        <end position="83"/>
    </location>
</feature>
<feature type="region of interest" description="Disordered" evidence="1">
    <location>
        <begin position="18"/>
        <end position="83"/>
    </location>
</feature>
<name>A0AA37GHC7_9PEZI</name>
<evidence type="ECO:0000256" key="1">
    <source>
        <dbReference type="SAM" id="MobiDB-lite"/>
    </source>
</evidence>
<keyword evidence="3" id="KW-1185">Reference proteome</keyword>